<evidence type="ECO:0000256" key="10">
    <source>
        <dbReference type="ARBA" id="ARBA00023224"/>
    </source>
</evidence>
<comment type="subcellular location">
    <subcellularLocation>
        <location evidence="1">Cell membrane</location>
        <topology evidence="1">Multi-pass membrane protein</topology>
    </subcellularLocation>
</comment>
<protein>
    <recommendedName>
        <fullName evidence="14">G-protein coupled receptors family 1 profile domain-containing protein</fullName>
    </recommendedName>
</protein>
<keyword evidence="2" id="KW-1003">Cell membrane</keyword>
<evidence type="ECO:0000259" key="14">
    <source>
        <dbReference type="PROSITE" id="PS50262"/>
    </source>
</evidence>
<comment type="similarity">
    <text evidence="12">Belongs to the G-protein coupled receptor 1 family.</text>
</comment>
<reference evidence="15" key="1">
    <citation type="journal article" date="2022" name="bioRxiv">
        <title>Sequencing and chromosome-scale assembly of the giantPleurodeles waltlgenome.</title>
        <authorList>
            <person name="Brown T."/>
            <person name="Elewa A."/>
            <person name="Iarovenko S."/>
            <person name="Subramanian E."/>
            <person name="Araus A.J."/>
            <person name="Petzold A."/>
            <person name="Susuki M."/>
            <person name="Suzuki K.-i.T."/>
            <person name="Hayashi T."/>
            <person name="Toyoda A."/>
            <person name="Oliveira C."/>
            <person name="Osipova E."/>
            <person name="Leigh N.D."/>
            <person name="Simon A."/>
            <person name="Yun M.H."/>
        </authorList>
    </citation>
    <scope>NUCLEOTIDE SEQUENCE</scope>
    <source>
        <strain evidence="15">20211129_DDA</strain>
        <tissue evidence="15">Liver</tissue>
    </source>
</reference>
<evidence type="ECO:0000256" key="6">
    <source>
        <dbReference type="ARBA" id="ARBA00023040"/>
    </source>
</evidence>
<organism evidence="15 16">
    <name type="scientific">Pleurodeles waltl</name>
    <name type="common">Iberian ribbed newt</name>
    <dbReference type="NCBI Taxonomy" id="8319"/>
    <lineage>
        <taxon>Eukaryota</taxon>
        <taxon>Metazoa</taxon>
        <taxon>Chordata</taxon>
        <taxon>Craniata</taxon>
        <taxon>Vertebrata</taxon>
        <taxon>Euteleostomi</taxon>
        <taxon>Amphibia</taxon>
        <taxon>Batrachia</taxon>
        <taxon>Caudata</taxon>
        <taxon>Salamandroidea</taxon>
        <taxon>Salamandridae</taxon>
        <taxon>Pleurodelinae</taxon>
        <taxon>Pleurodeles</taxon>
    </lineage>
</organism>
<dbReference type="Gene3D" id="1.20.1070.10">
    <property type="entry name" value="Rhodopsin 7-helix transmembrane proteins"/>
    <property type="match status" value="1"/>
</dbReference>
<dbReference type="PROSITE" id="PS00237">
    <property type="entry name" value="G_PROTEIN_RECEP_F1_1"/>
    <property type="match status" value="1"/>
</dbReference>
<evidence type="ECO:0000313" key="16">
    <source>
        <dbReference type="Proteomes" id="UP001066276"/>
    </source>
</evidence>
<dbReference type="GO" id="GO:0005886">
    <property type="term" value="C:plasma membrane"/>
    <property type="evidence" value="ECO:0007669"/>
    <property type="project" value="UniProtKB-SubCell"/>
</dbReference>
<comment type="caution">
    <text evidence="15">The sequence shown here is derived from an EMBL/GenBank/DDBJ whole genome shotgun (WGS) entry which is preliminary data.</text>
</comment>
<evidence type="ECO:0000256" key="2">
    <source>
        <dbReference type="ARBA" id="ARBA00022475"/>
    </source>
</evidence>
<keyword evidence="16" id="KW-1185">Reference proteome</keyword>
<dbReference type="AlphaFoldDB" id="A0AAV7MX60"/>
<keyword evidence="6 12" id="KW-0297">G-protein coupled receptor</keyword>
<name>A0AAV7MX60_PLEWA</name>
<evidence type="ECO:0000256" key="5">
    <source>
        <dbReference type="ARBA" id="ARBA00022989"/>
    </source>
</evidence>
<evidence type="ECO:0000256" key="11">
    <source>
        <dbReference type="ARBA" id="ARBA00025736"/>
    </source>
</evidence>
<evidence type="ECO:0000256" key="1">
    <source>
        <dbReference type="ARBA" id="ARBA00004651"/>
    </source>
</evidence>
<dbReference type="GO" id="GO:0007204">
    <property type="term" value="P:positive regulation of cytosolic calcium ion concentration"/>
    <property type="evidence" value="ECO:0007669"/>
    <property type="project" value="TreeGrafter"/>
</dbReference>
<evidence type="ECO:0000256" key="9">
    <source>
        <dbReference type="ARBA" id="ARBA00023170"/>
    </source>
</evidence>
<dbReference type="Proteomes" id="UP001066276">
    <property type="component" value="Chromosome 9"/>
</dbReference>
<dbReference type="GO" id="GO:0004930">
    <property type="term" value="F:G protein-coupled receptor activity"/>
    <property type="evidence" value="ECO:0007669"/>
    <property type="project" value="UniProtKB-KW"/>
</dbReference>
<proteinExistence type="inferred from homology"/>
<keyword evidence="4 12" id="KW-0812">Transmembrane</keyword>
<feature type="transmembrane region" description="Helical" evidence="13">
    <location>
        <begin position="44"/>
        <end position="64"/>
    </location>
</feature>
<keyword evidence="9 12" id="KW-0675">Receptor</keyword>
<dbReference type="PANTHER" id="PTHR24225:SF29">
    <property type="entry name" value="C5A ANAPHYLATOXIN CHEMOTACTIC RECEPTOR 1"/>
    <property type="match status" value="1"/>
</dbReference>
<dbReference type="PROSITE" id="PS50262">
    <property type="entry name" value="G_PROTEIN_RECEP_F1_2"/>
    <property type="match status" value="1"/>
</dbReference>
<keyword evidence="10 12" id="KW-0807">Transducer</keyword>
<dbReference type="Pfam" id="PF00001">
    <property type="entry name" value="7tm_1"/>
    <property type="match status" value="1"/>
</dbReference>
<dbReference type="GO" id="GO:0006954">
    <property type="term" value="P:inflammatory response"/>
    <property type="evidence" value="ECO:0007669"/>
    <property type="project" value="TreeGrafter"/>
</dbReference>
<evidence type="ECO:0000256" key="4">
    <source>
        <dbReference type="ARBA" id="ARBA00022692"/>
    </source>
</evidence>
<feature type="transmembrane region" description="Helical" evidence="13">
    <location>
        <begin position="118"/>
        <end position="135"/>
    </location>
</feature>
<keyword evidence="7 13" id="KW-0472">Membrane</keyword>
<keyword evidence="5 13" id="KW-1133">Transmembrane helix</keyword>
<feature type="transmembrane region" description="Helical" evidence="13">
    <location>
        <begin position="287"/>
        <end position="310"/>
    </location>
</feature>
<dbReference type="FunFam" id="1.20.1070.10:FF:000034">
    <property type="entry name" value="G-protein coupled receptor 1"/>
    <property type="match status" value="1"/>
</dbReference>
<evidence type="ECO:0000256" key="3">
    <source>
        <dbReference type="ARBA" id="ARBA00022500"/>
    </source>
</evidence>
<dbReference type="InterPro" id="IPR017452">
    <property type="entry name" value="GPCR_Rhodpsn_7TM"/>
</dbReference>
<dbReference type="GO" id="GO:0004878">
    <property type="term" value="F:complement component C5a receptor activity"/>
    <property type="evidence" value="ECO:0007669"/>
    <property type="project" value="TreeGrafter"/>
</dbReference>
<evidence type="ECO:0000256" key="12">
    <source>
        <dbReference type="RuleBase" id="RU000688"/>
    </source>
</evidence>
<feature type="transmembrane region" description="Helical" evidence="13">
    <location>
        <begin position="210"/>
        <end position="234"/>
    </location>
</feature>
<dbReference type="PANTHER" id="PTHR24225">
    <property type="entry name" value="CHEMOTACTIC RECEPTOR"/>
    <property type="match status" value="1"/>
</dbReference>
<accession>A0AAV7MX60</accession>
<feature type="transmembrane region" description="Helical" evidence="13">
    <location>
        <begin position="246"/>
        <end position="267"/>
    </location>
</feature>
<dbReference type="SUPFAM" id="SSF81321">
    <property type="entry name" value="Family A G protein-coupled receptor-like"/>
    <property type="match status" value="1"/>
</dbReference>
<evidence type="ECO:0000256" key="7">
    <source>
        <dbReference type="ARBA" id="ARBA00023136"/>
    </source>
</evidence>
<comment type="similarity">
    <text evidence="11">Belongs to the chemokine-like receptor (CMKLR) family.</text>
</comment>
<dbReference type="PRINTS" id="PR00237">
    <property type="entry name" value="GPCRRHODOPSN"/>
</dbReference>
<evidence type="ECO:0000313" key="15">
    <source>
        <dbReference type="EMBL" id="KAJ1107320.1"/>
    </source>
</evidence>
<dbReference type="GO" id="GO:0007200">
    <property type="term" value="P:phospholipase C-activating G protein-coupled receptor signaling pathway"/>
    <property type="evidence" value="ECO:0007669"/>
    <property type="project" value="TreeGrafter"/>
</dbReference>
<gene>
    <name evidence="15" type="ORF">NDU88_004712</name>
</gene>
<dbReference type="PRINTS" id="PR00526">
    <property type="entry name" value="FMETLEUPHER"/>
</dbReference>
<dbReference type="EMBL" id="JANPWB010000013">
    <property type="protein sequence ID" value="KAJ1107320.1"/>
    <property type="molecule type" value="Genomic_DNA"/>
</dbReference>
<feature type="transmembrane region" description="Helical" evidence="13">
    <location>
        <begin position="156"/>
        <end position="177"/>
    </location>
</feature>
<feature type="transmembrane region" description="Helical" evidence="13">
    <location>
        <begin position="76"/>
        <end position="98"/>
    </location>
</feature>
<evidence type="ECO:0000256" key="8">
    <source>
        <dbReference type="ARBA" id="ARBA00023157"/>
    </source>
</evidence>
<keyword evidence="8" id="KW-1015">Disulfide bond</keyword>
<evidence type="ECO:0000256" key="13">
    <source>
        <dbReference type="SAM" id="Phobius"/>
    </source>
</evidence>
<dbReference type="GO" id="GO:0006935">
    <property type="term" value="P:chemotaxis"/>
    <property type="evidence" value="ECO:0007669"/>
    <property type="project" value="UniProtKB-KW"/>
</dbReference>
<feature type="domain" description="G-protein coupled receptors family 1 profile" evidence="14">
    <location>
        <begin position="57"/>
        <end position="307"/>
    </location>
</feature>
<keyword evidence="3" id="KW-0145">Chemotaxis</keyword>
<dbReference type="InterPro" id="IPR000276">
    <property type="entry name" value="GPCR_Rhodpsn"/>
</dbReference>
<sequence length="357" mass="40249">MSIEYDYYGNDTSDNDSLWINFTLPDFHAPASPPTLSTVRVLSLVIYCIVFLLGVPGNAVVIWMTGYEMKRTVNTVWFLNLAIADFLCCLVIPFSIMLPLLDYHWPLGSFACRIIPSVYLLNMYASVLILTAISMDRCILVMKPIWCQNHRTIQKAVVASLSLWIFALLLTSPAFIFRKVNIYKTINKTTCNAHYGIAGDYAQNVETSIAVFRFLFGFICPFLAITLCYTLLIIKVSRSHFSRSNRMLKMILVVIVGFFVCWFPYHVSGLILATSSPKSDLFKSTNAVDSLLISVAFVNSCINPVIYVIAGQDFKEKFQKSIKTILRNVLTDDLSSSFADSKKTKSTTEERQTDTVV</sequence>
<dbReference type="InterPro" id="IPR000826">
    <property type="entry name" value="Formyl_rcpt-rel"/>
</dbReference>